<dbReference type="EMBL" id="JBJKFK010004424">
    <property type="protein sequence ID" value="KAL3309000.1"/>
    <property type="molecule type" value="Genomic_DNA"/>
</dbReference>
<proteinExistence type="predicted"/>
<evidence type="ECO:0000313" key="1">
    <source>
        <dbReference type="EMBL" id="KAL3309000.1"/>
    </source>
</evidence>
<reference evidence="1 2" key="1">
    <citation type="submission" date="2024-11" db="EMBL/GenBank/DDBJ databases">
        <title>Adaptive evolution of stress response genes in parasites aligns with host niche diversity.</title>
        <authorList>
            <person name="Hahn C."/>
            <person name="Resl P."/>
        </authorList>
    </citation>
    <scope>NUCLEOTIDE SEQUENCE [LARGE SCALE GENOMIC DNA]</scope>
    <source>
        <strain evidence="1">EGGRZ-B1_66</strain>
        <tissue evidence="1">Body</tissue>
    </source>
</reference>
<keyword evidence="2" id="KW-1185">Reference proteome</keyword>
<name>A0ABD2PNF1_9PLAT</name>
<dbReference type="Proteomes" id="UP001626550">
    <property type="component" value="Unassembled WGS sequence"/>
</dbReference>
<protein>
    <submittedName>
        <fullName evidence="1">Uncharacterized protein</fullName>
    </submittedName>
</protein>
<accession>A0ABD2PNF1</accession>
<gene>
    <name evidence="1" type="ORF">Ciccas_012458</name>
</gene>
<comment type="caution">
    <text evidence="1">The sequence shown here is derived from an EMBL/GenBank/DDBJ whole genome shotgun (WGS) entry which is preliminary data.</text>
</comment>
<sequence length="93" mass="9732">MTMAITFTEIKAAAESADANYLSSLTGCQGPESQGRINSTLVAFSQTCNIKSSSTITSGYGFNARLLGPTATGTVEPKEEEIMSSYETEHGAA</sequence>
<dbReference type="AlphaFoldDB" id="A0ABD2PNF1"/>
<evidence type="ECO:0000313" key="2">
    <source>
        <dbReference type="Proteomes" id="UP001626550"/>
    </source>
</evidence>
<organism evidence="1 2">
    <name type="scientific">Cichlidogyrus casuarinus</name>
    <dbReference type="NCBI Taxonomy" id="1844966"/>
    <lineage>
        <taxon>Eukaryota</taxon>
        <taxon>Metazoa</taxon>
        <taxon>Spiralia</taxon>
        <taxon>Lophotrochozoa</taxon>
        <taxon>Platyhelminthes</taxon>
        <taxon>Monogenea</taxon>
        <taxon>Monopisthocotylea</taxon>
        <taxon>Dactylogyridea</taxon>
        <taxon>Ancyrocephalidae</taxon>
        <taxon>Cichlidogyrus</taxon>
    </lineage>
</organism>